<dbReference type="EMBL" id="REGN01001111">
    <property type="protein sequence ID" value="RNA36955.1"/>
    <property type="molecule type" value="Genomic_DNA"/>
</dbReference>
<reference evidence="1 2" key="1">
    <citation type="journal article" date="2018" name="Sci. Rep.">
        <title>Genomic signatures of local adaptation to the degree of environmental predictability in rotifers.</title>
        <authorList>
            <person name="Franch-Gras L."/>
            <person name="Hahn C."/>
            <person name="Garcia-Roger E.M."/>
            <person name="Carmona M.J."/>
            <person name="Serra M."/>
            <person name="Gomez A."/>
        </authorList>
    </citation>
    <scope>NUCLEOTIDE SEQUENCE [LARGE SCALE GENOMIC DNA]</scope>
    <source>
        <strain evidence="1">HYR1</strain>
    </source>
</reference>
<evidence type="ECO:0000313" key="1">
    <source>
        <dbReference type="EMBL" id="RNA36955.1"/>
    </source>
</evidence>
<proteinExistence type="predicted"/>
<protein>
    <submittedName>
        <fullName evidence="1">Uncharacterized protein</fullName>
    </submittedName>
</protein>
<evidence type="ECO:0000313" key="2">
    <source>
        <dbReference type="Proteomes" id="UP000276133"/>
    </source>
</evidence>
<comment type="caution">
    <text evidence="1">The sequence shown here is derived from an EMBL/GenBank/DDBJ whole genome shotgun (WGS) entry which is preliminary data.</text>
</comment>
<sequence length="87" mass="9637">MITASVSLLDDLKRSALLSRAAIFSSLAMLLSFSDLISLTSSLTKLEMFNDHAMRSLLVCELFPLPSFGSLSPSRNPMSIIRRFENI</sequence>
<accession>A0A3M7SMP9</accession>
<gene>
    <name evidence="1" type="ORF">BpHYR1_037052</name>
</gene>
<name>A0A3M7SMP9_BRAPC</name>
<dbReference type="AlphaFoldDB" id="A0A3M7SMP9"/>
<dbReference type="Proteomes" id="UP000276133">
    <property type="component" value="Unassembled WGS sequence"/>
</dbReference>
<keyword evidence="2" id="KW-1185">Reference proteome</keyword>
<organism evidence="1 2">
    <name type="scientific">Brachionus plicatilis</name>
    <name type="common">Marine rotifer</name>
    <name type="synonym">Brachionus muelleri</name>
    <dbReference type="NCBI Taxonomy" id="10195"/>
    <lineage>
        <taxon>Eukaryota</taxon>
        <taxon>Metazoa</taxon>
        <taxon>Spiralia</taxon>
        <taxon>Gnathifera</taxon>
        <taxon>Rotifera</taxon>
        <taxon>Eurotatoria</taxon>
        <taxon>Monogononta</taxon>
        <taxon>Pseudotrocha</taxon>
        <taxon>Ploima</taxon>
        <taxon>Brachionidae</taxon>
        <taxon>Brachionus</taxon>
    </lineage>
</organism>